<feature type="transmembrane region" description="Helical" evidence="1">
    <location>
        <begin position="410"/>
        <end position="436"/>
    </location>
</feature>
<dbReference type="RefSeq" id="WP_148136870.1">
    <property type="nucleotide sequence ID" value="NZ_CP017634.1"/>
</dbReference>
<keyword evidence="1" id="KW-0812">Transmembrane</keyword>
<dbReference type="OrthoDB" id="354989at2"/>
<feature type="transmembrane region" description="Helical" evidence="1">
    <location>
        <begin position="349"/>
        <end position="371"/>
    </location>
</feature>
<reference evidence="2 3" key="1">
    <citation type="submission" date="2016-10" db="EMBL/GenBank/DDBJ databases">
        <title>Complete Genome Sequence of Peptococcaceae strain DCMF.</title>
        <authorList>
            <person name="Edwards R.J."/>
            <person name="Holland S.I."/>
            <person name="Deshpande N.P."/>
            <person name="Wong Y.K."/>
            <person name="Ertan H."/>
            <person name="Manefield M."/>
            <person name="Russell T.L."/>
            <person name="Lee M.J."/>
        </authorList>
    </citation>
    <scope>NUCLEOTIDE SEQUENCE [LARGE SCALE GENOMIC DNA]</scope>
    <source>
        <strain evidence="2 3">DCMF</strain>
    </source>
</reference>
<sequence length="455" mass="49509">MAFLKREEGAVQPYIPLGVFQMRLPFVHLKWEWPEAIQAVFLNAVAFGALPVLTECLGLPYEVCISMIALQTMLYILHPLFGDPCMPGWITPAIPLTLAFAAGFEPGPDRIHAVMALQYSMAFIFFFLGITGLANKVVAIVPSSLRAGILLGAGIAAMVSVIQPGGRMDGKVISAMVATFVSYMLFFSAVYQRAMKKNRILQAIANLGMVPGIALALIVGPLVGELQFPAIEWGFIDWKFGEAIRQCSVFAIGFPPIEYFIKALPMTIAAYIIAYGDFVFAETVVRDADHVRTDEKVAFNPARSNLISGFRNLFFATLAPYPTLCGPLWGGVQISITERYKQGRKQMDSVHSGIMSFSIAMAIGSILLPIVSGMKPVMPIAYIATLTIQAYGCCYMAMQMLKTREDMGVASCMALFLAFKGAMWGLAAGIILYFAIGIVKHENTVKIESGESVSG</sequence>
<feature type="transmembrane region" description="Helical" evidence="1">
    <location>
        <begin position="147"/>
        <end position="166"/>
    </location>
</feature>
<evidence type="ECO:0000313" key="2">
    <source>
        <dbReference type="EMBL" id="ATW27503.1"/>
    </source>
</evidence>
<accession>A0A3G1KYB8</accession>
<evidence type="ECO:0000313" key="3">
    <source>
        <dbReference type="Proteomes" id="UP000323521"/>
    </source>
</evidence>
<feature type="transmembrane region" description="Helical" evidence="1">
    <location>
        <begin position="172"/>
        <end position="191"/>
    </location>
</feature>
<feature type="transmembrane region" description="Helical" evidence="1">
    <location>
        <begin position="84"/>
        <end position="104"/>
    </location>
</feature>
<evidence type="ECO:0008006" key="4">
    <source>
        <dbReference type="Google" id="ProtNLM"/>
    </source>
</evidence>
<dbReference type="Proteomes" id="UP000323521">
    <property type="component" value="Chromosome"/>
</dbReference>
<dbReference type="EMBL" id="CP017634">
    <property type="protein sequence ID" value="ATW27503.1"/>
    <property type="molecule type" value="Genomic_DNA"/>
</dbReference>
<keyword evidence="1" id="KW-0472">Membrane</keyword>
<dbReference type="AlphaFoldDB" id="A0A3G1KYB8"/>
<protein>
    <recommendedName>
        <fullName evidence="4">Xanthine/uracil/vitamin C permease</fullName>
    </recommendedName>
</protein>
<dbReference type="KEGG" id="fwa:DCMF_24570"/>
<feature type="transmembrane region" description="Helical" evidence="1">
    <location>
        <begin position="116"/>
        <end position="135"/>
    </location>
</feature>
<keyword evidence="3" id="KW-1185">Reference proteome</keyword>
<gene>
    <name evidence="2" type="ORF">DCMF_24570</name>
</gene>
<feature type="transmembrane region" description="Helical" evidence="1">
    <location>
        <begin position="203"/>
        <end position="223"/>
    </location>
</feature>
<name>A0A3G1KYB8_FORW1</name>
<feature type="transmembrane region" description="Helical" evidence="1">
    <location>
        <begin position="36"/>
        <end position="53"/>
    </location>
</feature>
<feature type="transmembrane region" description="Helical" evidence="1">
    <location>
        <begin position="377"/>
        <end position="398"/>
    </location>
</feature>
<organism evidence="2 3">
    <name type="scientific">Formimonas warabiya</name>
    <dbReference type="NCBI Taxonomy" id="1761012"/>
    <lineage>
        <taxon>Bacteria</taxon>
        <taxon>Bacillati</taxon>
        <taxon>Bacillota</taxon>
        <taxon>Clostridia</taxon>
        <taxon>Eubacteriales</taxon>
        <taxon>Peptococcaceae</taxon>
        <taxon>Candidatus Formimonas</taxon>
    </lineage>
</organism>
<proteinExistence type="predicted"/>
<keyword evidence="1" id="KW-1133">Transmembrane helix</keyword>
<evidence type="ECO:0000256" key="1">
    <source>
        <dbReference type="SAM" id="Phobius"/>
    </source>
</evidence>